<protein>
    <submittedName>
        <fullName evidence="1">Uncharacterized protein</fullName>
    </submittedName>
</protein>
<accession>A0A3E4S443</accession>
<evidence type="ECO:0000313" key="1">
    <source>
        <dbReference type="EMBL" id="RGL46510.1"/>
    </source>
</evidence>
<dbReference type="AlphaFoldDB" id="A0A3E4S443"/>
<dbReference type="Proteomes" id="UP000261288">
    <property type="component" value="Unassembled WGS sequence"/>
</dbReference>
<gene>
    <name evidence="1" type="ORF">DXC63_09795</name>
</gene>
<reference evidence="1 2" key="1">
    <citation type="submission" date="2018-08" db="EMBL/GenBank/DDBJ databases">
        <title>A genome reference for cultivated species of the human gut microbiota.</title>
        <authorList>
            <person name="Zou Y."/>
            <person name="Xue W."/>
            <person name="Luo G."/>
        </authorList>
    </citation>
    <scope>NUCLEOTIDE SEQUENCE [LARGE SCALE GENOMIC DNA]</scope>
    <source>
        <strain evidence="1 2">TF06-45A</strain>
    </source>
</reference>
<proteinExistence type="predicted"/>
<comment type="caution">
    <text evidence="1">The sequence shown here is derived from an EMBL/GenBank/DDBJ whole genome shotgun (WGS) entry which is preliminary data.</text>
</comment>
<evidence type="ECO:0000313" key="2">
    <source>
        <dbReference type="Proteomes" id="UP000261288"/>
    </source>
</evidence>
<name>A0A3E4S443_BIFLN</name>
<dbReference type="EMBL" id="QSRZ01000010">
    <property type="protein sequence ID" value="RGL46510.1"/>
    <property type="molecule type" value="Genomic_DNA"/>
</dbReference>
<organism evidence="1 2">
    <name type="scientific">Bifidobacterium longum</name>
    <dbReference type="NCBI Taxonomy" id="216816"/>
    <lineage>
        <taxon>Bacteria</taxon>
        <taxon>Bacillati</taxon>
        <taxon>Actinomycetota</taxon>
        <taxon>Actinomycetes</taxon>
        <taxon>Bifidobacteriales</taxon>
        <taxon>Bifidobacteriaceae</taxon>
        <taxon>Bifidobacterium</taxon>
    </lineage>
</organism>
<sequence length="300" mass="33772">MWVEFDDADGHYAGELHEVKKPENLVDVFVMLLGHKPPLYIETEDAGNLVVFLDFGDGYTTGSVVRNVHVYESKPETESVKQAEDDDKKPFWKGKTCKELDGLHVKITWNNGDTMTSTLNIFGNAGQCELSPARHPAATFAPYADIKSIELVDDVPCTDDAPRVCITDITKVRPGDKVVVKNGNEYTVKKTDSDRMGGQTLCLSIEELGFPDGWWMDDSFFQYAYRGPYTMADLPEEPGFYKARTESVWKHDGKRWMPVLAHDGTIAPAFPCQSQSRSQFFKTSVRDGRFPFTKVEASFE</sequence>